<keyword evidence="5" id="KW-0677">Repeat</keyword>
<organism evidence="9 10">
    <name type="scientific">Laceyella tengchongensis</name>
    <dbReference type="NCBI Taxonomy" id="574699"/>
    <lineage>
        <taxon>Bacteria</taxon>
        <taxon>Bacillati</taxon>
        <taxon>Bacillota</taxon>
        <taxon>Bacilli</taxon>
        <taxon>Bacillales</taxon>
        <taxon>Thermoactinomycetaceae</taxon>
        <taxon>Laceyella</taxon>
    </lineage>
</organism>
<dbReference type="GO" id="GO:0017000">
    <property type="term" value="P:antibiotic biosynthetic process"/>
    <property type="evidence" value="ECO:0007669"/>
    <property type="project" value="UniProtKB-KW"/>
</dbReference>
<dbReference type="InterPro" id="IPR045851">
    <property type="entry name" value="AMP-bd_C_sf"/>
</dbReference>
<dbReference type="FunFam" id="3.40.50.12780:FF:000012">
    <property type="entry name" value="Non-ribosomal peptide synthetase"/>
    <property type="match status" value="3"/>
</dbReference>
<evidence type="ECO:0000256" key="1">
    <source>
        <dbReference type="ARBA" id="ARBA00001957"/>
    </source>
</evidence>
<comment type="cofactor">
    <cofactor evidence="1">
        <name>pantetheine 4'-phosphate</name>
        <dbReference type="ChEBI" id="CHEBI:47942"/>
    </cofactor>
</comment>
<evidence type="ECO:0000313" key="10">
    <source>
        <dbReference type="Proteomes" id="UP001157946"/>
    </source>
</evidence>
<dbReference type="InterPro" id="IPR010071">
    <property type="entry name" value="AA_adenyl_dom"/>
</dbReference>
<dbReference type="Proteomes" id="UP001157946">
    <property type="component" value="Unassembled WGS sequence"/>
</dbReference>
<dbReference type="Gene3D" id="3.30.300.30">
    <property type="match status" value="3"/>
</dbReference>
<dbReference type="CDD" id="cd12117">
    <property type="entry name" value="A_NRPS_Srf_like"/>
    <property type="match status" value="1"/>
</dbReference>
<accession>A0AA45WS43</accession>
<dbReference type="CDD" id="cd05930">
    <property type="entry name" value="A_NRPS"/>
    <property type="match status" value="2"/>
</dbReference>
<dbReference type="SUPFAM" id="SSF47336">
    <property type="entry name" value="ACP-like"/>
    <property type="match status" value="3"/>
</dbReference>
<evidence type="ECO:0000256" key="5">
    <source>
        <dbReference type="ARBA" id="ARBA00022737"/>
    </source>
</evidence>
<feature type="domain" description="Carrier" evidence="8">
    <location>
        <begin position="2027"/>
        <end position="2102"/>
    </location>
</feature>
<dbReference type="GO" id="GO:0044550">
    <property type="term" value="P:secondary metabolite biosynthetic process"/>
    <property type="evidence" value="ECO:0007669"/>
    <property type="project" value="UniProtKB-ARBA"/>
</dbReference>
<dbReference type="InterPro" id="IPR025110">
    <property type="entry name" value="AMP-bd_C"/>
</dbReference>
<dbReference type="SUPFAM" id="SSF56801">
    <property type="entry name" value="Acetyl-CoA synthetase-like"/>
    <property type="match status" value="3"/>
</dbReference>
<dbReference type="FunFam" id="2.30.38.10:FF:000001">
    <property type="entry name" value="Non-ribosomal peptide synthetase PvdI"/>
    <property type="match status" value="3"/>
</dbReference>
<feature type="compositionally biased region" description="Basic and acidic residues" evidence="7">
    <location>
        <begin position="2009"/>
        <end position="2022"/>
    </location>
</feature>
<dbReference type="PROSITE" id="PS50075">
    <property type="entry name" value="CARRIER"/>
    <property type="match status" value="3"/>
</dbReference>
<dbReference type="PROSITE" id="PS00455">
    <property type="entry name" value="AMP_BINDING"/>
    <property type="match status" value="3"/>
</dbReference>
<dbReference type="NCBIfam" id="TIGR01720">
    <property type="entry name" value="NRPS-para261"/>
    <property type="match status" value="1"/>
</dbReference>
<feature type="region of interest" description="Disordered" evidence="7">
    <location>
        <begin position="2009"/>
        <end position="2028"/>
    </location>
</feature>
<dbReference type="InterPro" id="IPR010060">
    <property type="entry name" value="NRPS_synth"/>
</dbReference>
<dbReference type="FunFam" id="3.40.50.980:FF:000001">
    <property type="entry name" value="Non-ribosomal peptide synthetase"/>
    <property type="match status" value="3"/>
</dbReference>
<dbReference type="InterPro" id="IPR020806">
    <property type="entry name" value="PKS_PP-bd"/>
</dbReference>
<dbReference type="Gene3D" id="3.40.50.980">
    <property type="match status" value="6"/>
</dbReference>
<dbReference type="GO" id="GO:0008610">
    <property type="term" value="P:lipid biosynthetic process"/>
    <property type="evidence" value="ECO:0007669"/>
    <property type="project" value="UniProtKB-ARBA"/>
</dbReference>
<comment type="similarity">
    <text evidence="2">Belongs to the ATP-dependent AMP-binding enzyme family.</text>
</comment>
<feature type="domain" description="Carrier" evidence="8">
    <location>
        <begin position="3047"/>
        <end position="3121"/>
    </location>
</feature>
<dbReference type="SMART" id="SM00823">
    <property type="entry name" value="PKS_PP"/>
    <property type="match status" value="3"/>
</dbReference>
<dbReference type="GO" id="GO:0043041">
    <property type="term" value="P:amino acid activation for nonribosomal peptide biosynthetic process"/>
    <property type="evidence" value="ECO:0007669"/>
    <property type="project" value="TreeGrafter"/>
</dbReference>
<evidence type="ECO:0000256" key="7">
    <source>
        <dbReference type="SAM" id="MobiDB-lite"/>
    </source>
</evidence>
<evidence type="ECO:0000256" key="2">
    <source>
        <dbReference type="ARBA" id="ARBA00006432"/>
    </source>
</evidence>
<comment type="caution">
    <text evidence="9">The sequence shown here is derived from an EMBL/GenBank/DDBJ whole genome shotgun (WGS) entry which is preliminary data.</text>
</comment>
<dbReference type="NCBIfam" id="TIGR01733">
    <property type="entry name" value="AA-adenyl-dom"/>
    <property type="match status" value="3"/>
</dbReference>
<dbReference type="InterPro" id="IPR036736">
    <property type="entry name" value="ACP-like_sf"/>
</dbReference>
<dbReference type="Pfam" id="PF00668">
    <property type="entry name" value="Condensation"/>
    <property type="match status" value="4"/>
</dbReference>
<dbReference type="GO" id="GO:0031177">
    <property type="term" value="F:phosphopantetheine binding"/>
    <property type="evidence" value="ECO:0007669"/>
    <property type="project" value="InterPro"/>
</dbReference>
<dbReference type="InterPro" id="IPR023213">
    <property type="entry name" value="CAT-like_dom_sf"/>
</dbReference>
<dbReference type="GO" id="GO:0005737">
    <property type="term" value="C:cytoplasm"/>
    <property type="evidence" value="ECO:0007669"/>
    <property type="project" value="TreeGrafter"/>
</dbReference>
<dbReference type="InterPro" id="IPR001242">
    <property type="entry name" value="Condensation_dom"/>
</dbReference>
<dbReference type="PANTHER" id="PTHR45527:SF1">
    <property type="entry name" value="FATTY ACID SYNTHASE"/>
    <property type="match status" value="1"/>
</dbReference>
<sequence length="3568" mass="405466">MQAGVESPSNKKHITAVGVRVREGTPAAEFIYATAQVIWMDKKNMADIYSLSPMQEAMLFHSLYDQGNSYFLQMVMKTEGDLDPALLEKSMNVLIQRYEVFRTVFVYKGMTKPRQVVLKERKFKIGVRDLSHLPESERTSAFSQLLRQDQETPFDLTKDILWRVTVVHMGEGHHHIIFSSHHILTDGWCMGIILEDLFETYGRLRKGHPIPTKRVTPYREYIRWLEKQDKEQALTYWKDYLAGFDERTGLPRQGLEKPQDYRLEKASYQLDPALAEGLHQLARTSHVTLNNLFQTIWGILLQKYNDTEDALFGAVVSGRNKEIHDIENIVGLFINTVPVRVKGVGSQRFIELAKEVHQASLDKEAFDYLSLAEVQERTELKEQLFDHIMVFENYDFDRSVFEKHREHIGFDICGANSTFDKTNYDFNVIVVPEEKCQILFHYNGLSYTASFVDQVFRHFSHIAKQVVERPDLPIAEIEVVTEEEKRTLLVDFNPPTRPYPKHKPVQQLFEEQVERTPDHVALKMGTRQLTYRELNTVVNRLARVLRRRGVVRGQLVGLMAERSLEMIIGMFAIIKAGAAYVPIDPNYPEERIQFMLDDGHISLIVKQPHLCLPPTFMGDVVILDEKVWAGEEGDNLPLMSGPEDMIYVIYTSGSTGTPKGSISCHYNVVRTIVQTGDVDITAEDAMLQLANFTFDGSVFDIFGALLHGAKLVLAPKEVLLDLNQITALIREEKITICFMTTALFNTIVDLNVSALADLRKLIFGGEKASLKHVRKALAVLGNDRLVNAYGPTEGTVYATMYRCEPYWLERQTVPIGKPVNATKLYVVNKSNQLQPIGVPGELCVSGDGVALGYLNRPELTAERFVPDPFEQGRTMYRTGDLVRWLPDGNIEYIDRMDGQVKIRGHRIELGEIEVKLFEHPAVEKVVVIADKDEHGHSYLCAYVMLGQPCEMSELRQHVQAGLPEYMVPDYFVEIADLPLTFNGKIDKRSLPKPTHSLRTEADYVHPANELEACLAEIFQEVLNLERVSVTENFFQLGGHSLKAMIMASQVHKRLRVDLPLQEVFARPTVRDLASYVQASRESEQLVIKPAPKQEWYPASSQQKRLYVVSQLEGSGVSYNMPMAFDLQGRFEVERLELAFGQLIARHESLRTSFHLVEGKLKQKVHQDVSFAIQKMTAESEKEMRDQLRSFVRPFALDQAPLFRVGLISLAPERAVLVMDLHHMIADGVTMNLLFQDLVRLYEGERLPPLPLQYKDIAVWQQSDAVRAEWKRHEAFWLQEMAGELPVLALPTDFPRPPVQQFDGAYATFALDEELTRKLKRLMEKQNVTLYMLLLAAYHVLLAKYTGQEDIIIGSPIAGRSHADMQPVAGMFVNMLAVRNTHQPEQTFAEFLAQVKARVLKMMQHQDYPFEELVEKLGLARDLSRNPLFDTLFAVQNMDLSALVLPGLTWTPLEMEWKQAKFDMSWVMAEGEQVQGTVEYSTHLFTEATVQRMIGHFIHIIEQIVERPQMRLRDIGLVTEAEKELLLGTFNETAHPYPQDKPIHQLFVEQASRTPTHAAVVHQGQSLTYSELDRRSNELAQQLRDRGVQREQIIGLMFSPSLDLFVAILGVLKAGAAFLPIDPAYPAERIKYMLEDSRVPFTLTHAGIKERVKDAPVLTLDELQLSGNEVPSVPLVNEATDLAYVIYTSGSTGKPKGVMVEHRSLVNLACWHVREFGLTERDRSTKYAGLGFDASVWEIFPNLIAGATIHVIEESLRHDVIGLNRYMNENGISISFLPTPVAEQFMRLENHSLRTLLVGGDRLQQVEPRPYVVVNNYGPTENTVVTTSGSVKPGEAITIGKPVANNRVYVINRDGQLQPVGVPGELCVSGESLARGYLHRPDLTAEKFVDNPFAAGEKMYKTGDLVRWTVDGQIEFIGRVDEQVKIRGYRIELGEVTARLLQHPAILEAVVLAREGTDGERRLCAYFTLEEACDIAELRAHLAQELPDYMIPSHWVPLEQMPLTANGKVDKKALPEPSGDSKAEAYTPPATPTEQKLAAIWQELLQVKHVSRTDSFFALGGHSLKAMALTARLQEEWGVDLSLRELFAHPTIKELAEFIHGRANAKEAIPVAPMQEYYPVTSAQKRLYVVSQLEGVGTGYNMPLAFRLHGKLQEERLQWACQQLIERHESLRTSFHLIGGALKQKIHTHVPFAIEWMEAQDEVEAEAELRRFVRPFALDEAPLFRVGLIRLNADQHVLVLDLHHIVSDGVSVNILIRDLMRLYQGETLPAPTVQFKDIAMWQESESAQAARRRHEAFWLEMFAGDLPVLELPTDRPRPPVQRFEGQRFAFHLEADTTENLRKVASQTGATLYMVLLAAYCVLLNKYTGQDDFVVGTPLAGRTHAEMEPIVGMFANTLAIRNQVREDQSFRQLVDHVKERVLDVMEHQSYPMEDLLEKLGLRRDMSRNPLFDTVFAVQNLEAPRLSLPDLEVHPFEWGWQKAKFDLSWVIAEGEALEGSVEYSTHLFSEATIRRMTQHFTHILEQVAKKPELLVSQVELMTEMEKTQVLYEFNRTEAPYPHQRTVTQLFAERVSLVPDRTAVIHGQKRITYRELNRRANLVAGALHRMGVARGQIVGLLTKPSIEMIIGIWGILKAGAAYLPIDPQYPEERIRYMVADSEAEIVLTHGDVPALASVRQLDLDVFDYGGGAEEELALSHNPHDLAYVIYTSGSTGKPKGVMVEHKALVNLVTWHNRRFHVTEEDRMTKYAGVGFDASVWEIFPTLVAGAALIIIDEELRYEIEALNRYMEKQGVTISFLPTQVAEQFMQLPNRTLKTLLVGGDRLQRMVPQTYAVINNYGPTENTVVTTSCELKADQPIQIGKPIDNHRVYVLNKHHQLQPIGVPGELCVSGVGLARGYLHLPELTAEKFVESPFDLGERLYKTGDLVKWLPDGSLEFLGRIDDQVKIRGYRIELGEISARLLQHEAVKEAVALTQAMPDGRQELCVYYTTFHDCSIEDLRAHLAQELPDYMVPTHFVELADLPLTANGKVDKRALPTPETGSALREYVPPRTPVECVLAEVWQEVLHLERVGVHDPFFELGGDSIKAMQVAARLAQNRLKMRLKDLFQHPTIAELAPALRTVEKESVQDLVVGEVPLTPIQHWIFDMNETVDHWNMAIILKRKEGWKSAALRKAFIKITEHHDALRMVCRREGERIRLFNRGRDGVHFTLEEFNLAGEANIAKRIEQEANRLHRSIKLAEGPLVKLAVFHADDGDYLLLIIHHLVIDAVSWRIISEDLDSAYEQALSGKEIVLPAKTTSFKEWSHQLARYANSADFLKERAYWERMAAERVPKLPIDKRGMETYLFQDLHTITMRLPAEETKELITHAHRAYQTEVNDLLLAALAQTVSEWVGGKVAVDLEGHGREEIIDGVDLTRTVGWFTSIYPVVLEADREDLRRTIHNVKEALRQVPHKGVGYGIMKYLTDPALKQALRLPPRAEINFNYQGEFVRDMEKEEYRLSDMPVGQGINPLTKWPYKMDFNIFVENGELLILIRYQSTLFYRETIERFAANYKGNLEQIIDHCRSKVLIK</sequence>
<proteinExistence type="inferred from homology"/>
<dbReference type="InterPro" id="IPR000873">
    <property type="entry name" value="AMP-dep_synth/lig_dom"/>
</dbReference>
<dbReference type="SUPFAM" id="SSF52777">
    <property type="entry name" value="CoA-dependent acyltransferases"/>
    <property type="match status" value="8"/>
</dbReference>
<evidence type="ECO:0000256" key="6">
    <source>
        <dbReference type="ARBA" id="ARBA00023194"/>
    </source>
</evidence>
<dbReference type="GO" id="GO:0003824">
    <property type="term" value="F:catalytic activity"/>
    <property type="evidence" value="ECO:0007669"/>
    <property type="project" value="InterPro"/>
</dbReference>
<dbReference type="CDD" id="cd19543">
    <property type="entry name" value="DCL_NRPS"/>
    <property type="match status" value="1"/>
</dbReference>
<dbReference type="CDD" id="cd19531">
    <property type="entry name" value="LCL_NRPS-like"/>
    <property type="match status" value="2"/>
</dbReference>
<dbReference type="EMBL" id="FXTU01000010">
    <property type="protein sequence ID" value="SMP33423.1"/>
    <property type="molecule type" value="Genomic_DNA"/>
</dbReference>
<dbReference type="Gene3D" id="2.30.38.10">
    <property type="entry name" value="Luciferase, Domain 3"/>
    <property type="match status" value="3"/>
</dbReference>
<dbReference type="NCBIfam" id="NF003417">
    <property type="entry name" value="PRK04813.1"/>
    <property type="match status" value="3"/>
</dbReference>
<dbReference type="PROSITE" id="PS00012">
    <property type="entry name" value="PHOSPHOPANTETHEINE"/>
    <property type="match status" value="2"/>
</dbReference>
<dbReference type="FunFam" id="1.10.1200.10:FF:000005">
    <property type="entry name" value="Nonribosomal peptide synthetase 1"/>
    <property type="match status" value="3"/>
</dbReference>
<name>A0AA45WS43_9BACL</name>
<dbReference type="Pfam" id="PF00550">
    <property type="entry name" value="PP-binding"/>
    <property type="match status" value="3"/>
</dbReference>
<dbReference type="Pfam" id="PF13193">
    <property type="entry name" value="AMP-binding_C"/>
    <property type="match status" value="3"/>
</dbReference>
<dbReference type="InterPro" id="IPR020845">
    <property type="entry name" value="AMP-binding_CS"/>
</dbReference>
<keyword evidence="4" id="KW-0597">Phosphoprotein</keyword>
<reference evidence="9" key="1">
    <citation type="submission" date="2017-05" db="EMBL/GenBank/DDBJ databases">
        <authorList>
            <person name="Varghese N."/>
            <person name="Submissions S."/>
        </authorList>
    </citation>
    <scope>NUCLEOTIDE SEQUENCE</scope>
    <source>
        <strain evidence="9">DSM 45262</strain>
    </source>
</reference>
<dbReference type="Pfam" id="PF00501">
    <property type="entry name" value="AMP-binding"/>
    <property type="match status" value="3"/>
</dbReference>
<keyword evidence="3" id="KW-0596">Phosphopantetheine</keyword>
<dbReference type="FunFam" id="3.30.300.30:FF:000010">
    <property type="entry name" value="Enterobactin synthetase component F"/>
    <property type="match status" value="2"/>
</dbReference>
<evidence type="ECO:0000313" key="9">
    <source>
        <dbReference type="EMBL" id="SMP33423.1"/>
    </source>
</evidence>
<dbReference type="InterPro" id="IPR006162">
    <property type="entry name" value="Ppantetheine_attach_site"/>
</dbReference>
<evidence type="ECO:0000256" key="3">
    <source>
        <dbReference type="ARBA" id="ARBA00022450"/>
    </source>
</evidence>
<gene>
    <name evidence="9" type="ORF">SAMN06265361_1102</name>
</gene>
<dbReference type="PANTHER" id="PTHR45527">
    <property type="entry name" value="NONRIBOSOMAL PEPTIDE SYNTHETASE"/>
    <property type="match status" value="1"/>
</dbReference>
<dbReference type="Gene3D" id="3.30.559.30">
    <property type="entry name" value="Nonribosomal peptide synthetase, condensation domain"/>
    <property type="match status" value="4"/>
</dbReference>
<dbReference type="FunFam" id="3.30.559.30:FF:000001">
    <property type="entry name" value="Non-ribosomal peptide synthetase"/>
    <property type="match status" value="1"/>
</dbReference>
<dbReference type="InterPro" id="IPR009081">
    <property type="entry name" value="PP-bd_ACP"/>
</dbReference>
<keyword evidence="6" id="KW-0045">Antibiotic biosynthesis</keyword>
<dbReference type="CDD" id="cd19534">
    <property type="entry name" value="E_NRPS"/>
    <property type="match status" value="1"/>
</dbReference>
<protein>
    <submittedName>
        <fullName evidence="9">Fengycin family lipopeptide synthetase D</fullName>
    </submittedName>
</protein>
<evidence type="ECO:0000256" key="4">
    <source>
        <dbReference type="ARBA" id="ARBA00022553"/>
    </source>
</evidence>
<evidence type="ECO:0000259" key="8">
    <source>
        <dbReference type="PROSITE" id="PS50075"/>
    </source>
</evidence>
<feature type="domain" description="Carrier" evidence="8">
    <location>
        <begin position="1005"/>
        <end position="1080"/>
    </location>
</feature>
<dbReference type="Gene3D" id="3.30.559.10">
    <property type="entry name" value="Chloramphenicol acetyltransferase-like domain"/>
    <property type="match status" value="4"/>
</dbReference>
<dbReference type="Gene3D" id="1.10.1200.10">
    <property type="entry name" value="ACP-like"/>
    <property type="match status" value="3"/>
</dbReference>
<keyword evidence="10" id="KW-1185">Reference proteome</keyword>